<name>A0A6G4TTS9_9ACTN</name>
<protein>
    <recommendedName>
        <fullName evidence="2">ParB/Spo0J HTH domain-containing protein</fullName>
    </recommendedName>
</protein>
<dbReference type="InterPro" id="IPR050336">
    <property type="entry name" value="Chromosome_partition/occlusion"/>
</dbReference>
<dbReference type="Gene3D" id="1.10.10.2830">
    <property type="match status" value="1"/>
</dbReference>
<dbReference type="Proteomes" id="UP000481583">
    <property type="component" value="Unassembled WGS sequence"/>
</dbReference>
<gene>
    <name evidence="3" type="ORF">G5C51_04570</name>
</gene>
<organism evidence="3 4">
    <name type="scientific">Streptomyces coryli</name>
    <dbReference type="NCBI Taxonomy" id="1128680"/>
    <lineage>
        <taxon>Bacteria</taxon>
        <taxon>Bacillati</taxon>
        <taxon>Actinomycetota</taxon>
        <taxon>Actinomycetes</taxon>
        <taxon>Kitasatosporales</taxon>
        <taxon>Streptomycetaceae</taxon>
        <taxon>Streptomyces</taxon>
    </lineage>
</organism>
<dbReference type="Pfam" id="PF17762">
    <property type="entry name" value="HTH_ParB"/>
    <property type="match status" value="1"/>
</dbReference>
<sequence>MAGTRTSLAEEMAGTLVGDELPADKQTIQRRRGVPGSEGPAKLLPIKQCLPNPRNPREELGDLSDLKGIKERQLQSCLAITPEAYLKLWPEDRERLGAGPDDVVIINGNRRRAAAEKYGRAKLVVVVDDGIATSRASVQRAAYDENTGRRDFDPIEEARAVMGIVAEYATAKEAAKAEGWSAPWISQRKNLLKLHPELQGQVRAHAAGGKGLSIRMARELGSVKGIEGMSLAEQEEALAVLLRDDAATKSSEKQARKQAKEEKKRTAGKSEKPAAAPTGSPEGQADGSAGPEFSAENSGTTPPVPLPGQRPDASDTAGADAADAAATDGADVDVKQEEPALDADGGQDDDGPAWLMPVDAVRYFSEMFLEQAAVRGITAEEAMWEAFNAMRNGPAVVPEAS</sequence>
<proteinExistence type="predicted"/>
<feature type="region of interest" description="Disordered" evidence="1">
    <location>
        <begin position="1"/>
        <end position="59"/>
    </location>
</feature>
<comment type="caution">
    <text evidence="3">The sequence shown here is derived from an EMBL/GenBank/DDBJ whole genome shotgun (WGS) entry which is preliminary data.</text>
</comment>
<dbReference type="RefSeq" id="WP_165232036.1">
    <property type="nucleotide sequence ID" value="NZ_JAAKZV010000010.1"/>
</dbReference>
<dbReference type="GO" id="GO:0005694">
    <property type="term" value="C:chromosome"/>
    <property type="evidence" value="ECO:0007669"/>
    <property type="project" value="TreeGrafter"/>
</dbReference>
<reference evidence="3 4" key="1">
    <citation type="submission" date="2020-02" db="EMBL/GenBank/DDBJ databases">
        <title>Whole-genome analyses of novel actinobacteria.</title>
        <authorList>
            <person name="Sahin N."/>
        </authorList>
    </citation>
    <scope>NUCLEOTIDE SEQUENCE [LARGE SCALE GENOMIC DNA]</scope>
    <source>
        <strain evidence="3 4">A7024</strain>
    </source>
</reference>
<evidence type="ECO:0000313" key="4">
    <source>
        <dbReference type="Proteomes" id="UP000481583"/>
    </source>
</evidence>
<feature type="domain" description="ParB/Spo0J HTH" evidence="2">
    <location>
        <begin position="151"/>
        <end position="252"/>
    </location>
</feature>
<feature type="compositionally biased region" description="Basic and acidic residues" evidence="1">
    <location>
        <begin position="246"/>
        <end position="272"/>
    </location>
</feature>
<feature type="compositionally biased region" description="Low complexity" evidence="1">
    <location>
        <begin position="314"/>
        <end position="329"/>
    </location>
</feature>
<evidence type="ECO:0000313" key="3">
    <source>
        <dbReference type="EMBL" id="NGN63182.1"/>
    </source>
</evidence>
<feature type="region of interest" description="Disordered" evidence="1">
    <location>
        <begin position="246"/>
        <end position="353"/>
    </location>
</feature>
<dbReference type="PANTHER" id="PTHR33375:SF1">
    <property type="entry name" value="CHROMOSOME-PARTITIONING PROTEIN PARB-RELATED"/>
    <property type="match status" value="1"/>
</dbReference>
<evidence type="ECO:0000259" key="2">
    <source>
        <dbReference type="Pfam" id="PF17762"/>
    </source>
</evidence>
<dbReference type="AlphaFoldDB" id="A0A6G4TTS9"/>
<dbReference type="GO" id="GO:0007059">
    <property type="term" value="P:chromosome segregation"/>
    <property type="evidence" value="ECO:0007669"/>
    <property type="project" value="TreeGrafter"/>
</dbReference>
<accession>A0A6G4TTS9</accession>
<dbReference type="EMBL" id="JAAKZV010000010">
    <property type="protein sequence ID" value="NGN63182.1"/>
    <property type="molecule type" value="Genomic_DNA"/>
</dbReference>
<dbReference type="SUPFAM" id="SSF109709">
    <property type="entry name" value="KorB DNA-binding domain-like"/>
    <property type="match status" value="1"/>
</dbReference>
<keyword evidence="4" id="KW-1185">Reference proteome</keyword>
<dbReference type="InterPro" id="IPR041468">
    <property type="entry name" value="HTH_ParB/Spo0J"/>
</dbReference>
<feature type="compositionally biased region" description="Acidic residues" evidence="1">
    <location>
        <begin position="339"/>
        <end position="351"/>
    </location>
</feature>
<evidence type="ECO:0000256" key="1">
    <source>
        <dbReference type="SAM" id="MobiDB-lite"/>
    </source>
</evidence>
<dbReference type="PANTHER" id="PTHR33375">
    <property type="entry name" value="CHROMOSOME-PARTITIONING PROTEIN PARB-RELATED"/>
    <property type="match status" value="1"/>
</dbReference>
<dbReference type="GO" id="GO:0045881">
    <property type="term" value="P:positive regulation of sporulation resulting in formation of a cellular spore"/>
    <property type="evidence" value="ECO:0007669"/>
    <property type="project" value="TreeGrafter"/>
</dbReference>